<proteinExistence type="predicted"/>
<protein>
    <submittedName>
        <fullName evidence="6">I/LWEQ domain-containing protein</fullName>
    </submittedName>
</protein>
<evidence type="ECO:0000313" key="6">
    <source>
        <dbReference type="WBParaSite" id="jg16671"/>
    </source>
</evidence>
<evidence type="ECO:0000256" key="2">
    <source>
        <dbReference type="ARBA" id="ARBA00022490"/>
    </source>
</evidence>
<dbReference type="Pfam" id="PF08913">
    <property type="entry name" value="VBS"/>
    <property type="match status" value="1"/>
</dbReference>
<dbReference type="GO" id="GO:0051015">
    <property type="term" value="F:actin filament binding"/>
    <property type="evidence" value="ECO:0007669"/>
    <property type="project" value="InterPro"/>
</dbReference>
<dbReference type="InterPro" id="IPR036723">
    <property type="entry name" value="Alpha-catenin/vinculin-like_sf"/>
</dbReference>
<evidence type="ECO:0000313" key="5">
    <source>
        <dbReference type="Proteomes" id="UP000887574"/>
    </source>
</evidence>
<keyword evidence="5" id="KW-1185">Reference proteome</keyword>
<dbReference type="WBParaSite" id="jg16671">
    <property type="protein sequence ID" value="jg16671"/>
    <property type="gene ID" value="jg16671"/>
</dbReference>
<dbReference type="Gene3D" id="1.20.1420.10">
    <property type="entry name" value="Talin, central domain"/>
    <property type="match status" value="3"/>
</dbReference>
<feature type="domain" description="I/LWEQ" evidence="4">
    <location>
        <begin position="440"/>
        <end position="661"/>
    </location>
</feature>
<dbReference type="InterPro" id="IPR054082">
    <property type="entry name" value="Talin_IBS2B"/>
</dbReference>
<feature type="compositionally biased region" description="Polar residues" evidence="3">
    <location>
        <begin position="650"/>
        <end position="674"/>
    </location>
</feature>
<dbReference type="FunFam" id="1.20.1410.10:FF:000001">
    <property type="entry name" value="Talin 2"/>
    <property type="match status" value="1"/>
</dbReference>
<evidence type="ECO:0000259" key="4">
    <source>
        <dbReference type="PROSITE" id="PS50945"/>
    </source>
</evidence>
<comment type="subcellular location">
    <subcellularLocation>
        <location evidence="1">Cytoplasm</location>
    </subcellularLocation>
</comment>
<dbReference type="SMART" id="SM00307">
    <property type="entry name" value="ILWEQ"/>
    <property type="match status" value="1"/>
</dbReference>
<dbReference type="Pfam" id="PF01608">
    <property type="entry name" value="I_LWEQ"/>
    <property type="match status" value="1"/>
</dbReference>
<evidence type="ECO:0000256" key="3">
    <source>
        <dbReference type="SAM" id="MobiDB-lite"/>
    </source>
</evidence>
<dbReference type="GO" id="GO:0098609">
    <property type="term" value="P:cell-cell adhesion"/>
    <property type="evidence" value="ECO:0007669"/>
    <property type="project" value="TreeGrafter"/>
</dbReference>
<accession>A0A915D6V7</accession>
<dbReference type="PANTHER" id="PTHR19981:SF1">
    <property type="entry name" value="RHEA, ISOFORM B"/>
    <property type="match status" value="1"/>
</dbReference>
<dbReference type="GO" id="GO:0005737">
    <property type="term" value="C:cytoplasm"/>
    <property type="evidence" value="ECO:0007669"/>
    <property type="project" value="UniProtKB-SubCell"/>
</dbReference>
<sequence length="683" mass="73944">MFYAVKDSGGNPKAVELHTIVEDQLNSWLLPSMKCNTMSISWTLRLELCMDYQTNTCWRFLCRCSDQNLGCPAGNQSNSNGYALSDPQVLGQLSLKLAERYKELTGDARIAGNLLTSPNLAQRLKVAVQNLVRFFRSVCIDIVKIAGQRRAHPNDERIYQTLSATSSIVAERVREVLAVLNEGSRGTQACINAAQTCSLNPPSVPGKTLEFGDHREIIIRTAKALVEDTKALVSGAASNQEQLAVAAQNAVRTILNLTEAVKEALLPCPLTATKHASGRTPNDPAIGNLKEAAKIMVTNLFGNTTTTKHRRHAATAEEVIRAAGKVTEATARATGAASNLQQEHVIAAANLARQAVGELLATTRAAALNTDHRDAELKYKTLNAGRDVALQVKQLLATLHGLLSRPDDRQVKNAILVASREVAKAVGDLAQCGEQLRADSNWPENSEPTVIAENELMGAANSIEEAAVKLAKLRPRQVHKPDENLTFDEQILSAAKSIATAVQTLVKAASSANENWWLRWSEGLISAARLVAAAVHQLCEAANGLVQGHATEEKLISAAKQVASSTAHLLVACKVKSDIDSRAMQRLQTAGHAVKTATEHLVAAARQAITEDERTLIISDRMVTGIAQVMDAQEAVLRKERELVEARKQLAQSTRADMKNRQTQQSPSHSSLLRSCQIKHPLC</sequence>
<dbReference type="GO" id="GO:0005178">
    <property type="term" value="F:integrin binding"/>
    <property type="evidence" value="ECO:0007669"/>
    <property type="project" value="TreeGrafter"/>
</dbReference>
<dbReference type="PANTHER" id="PTHR19981">
    <property type="entry name" value="TALIN"/>
    <property type="match status" value="1"/>
</dbReference>
<dbReference type="GO" id="GO:0030036">
    <property type="term" value="P:actin cytoskeleton organization"/>
    <property type="evidence" value="ECO:0007669"/>
    <property type="project" value="TreeGrafter"/>
</dbReference>
<dbReference type="Proteomes" id="UP000887574">
    <property type="component" value="Unplaced"/>
</dbReference>
<dbReference type="GO" id="GO:0005886">
    <property type="term" value="C:plasma membrane"/>
    <property type="evidence" value="ECO:0007669"/>
    <property type="project" value="TreeGrafter"/>
</dbReference>
<dbReference type="InterPro" id="IPR035964">
    <property type="entry name" value="I/LWEQ_dom_sf"/>
</dbReference>
<dbReference type="Gene3D" id="1.20.1410.10">
    <property type="entry name" value="I/LWEQ domain"/>
    <property type="match status" value="1"/>
</dbReference>
<name>A0A915D6V7_9BILA</name>
<dbReference type="InterPro" id="IPR002558">
    <property type="entry name" value="ILWEQ_dom"/>
</dbReference>
<keyword evidence="2" id="KW-0963">Cytoplasm</keyword>
<dbReference type="AlphaFoldDB" id="A0A915D6V7"/>
<dbReference type="PROSITE" id="PS50945">
    <property type="entry name" value="I_LWEQ"/>
    <property type="match status" value="1"/>
</dbReference>
<dbReference type="SUPFAM" id="SSF109885">
    <property type="entry name" value="I/LWEQ domain"/>
    <property type="match status" value="1"/>
</dbReference>
<reference evidence="6" key="1">
    <citation type="submission" date="2022-11" db="UniProtKB">
        <authorList>
            <consortium name="WormBaseParasite"/>
        </authorList>
    </citation>
    <scope>IDENTIFICATION</scope>
</reference>
<dbReference type="Pfam" id="PF21896">
    <property type="entry name" value="Talin_IBS2B"/>
    <property type="match status" value="1"/>
</dbReference>
<dbReference type="InterPro" id="IPR015009">
    <property type="entry name" value="Vinculin-bd_dom"/>
</dbReference>
<feature type="region of interest" description="Disordered" evidence="3">
    <location>
        <begin position="649"/>
        <end position="683"/>
    </location>
</feature>
<organism evidence="5 6">
    <name type="scientific">Ditylenchus dipsaci</name>
    <dbReference type="NCBI Taxonomy" id="166011"/>
    <lineage>
        <taxon>Eukaryota</taxon>
        <taxon>Metazoa</taxon>
        <taxon>Ecdysozoa</taxon>
        <taxon>Nematoda</taxon>
        <taxon>Chromadorea</taxon>
        <taxon>Rhabditida</taxon>
        <taxon>Tylenchina</taxon>
        <taxon>Tylenchomorpha</taxon>
        <taxon>Sphaerularioidea</taxon>
        <taxon>Anguinidae</taxon>
        <taxon>Anguininae</taxon>
        <taxon>Ditylenchus</taxon>
    </lineage>
</organism>
<dbReference type="GO" id="GO:0005925">
    <property type="term" value="C:focal adhesion"/>
    <property type="evidence" value="ECO:0007669"/>
    <property type="project" value="TreeGrafter"/>
</dbReference>
<dbReference type="SUPFAM" id="SSF47220">
    <property type="entry name" value="alpha-catenin/vinculin-like"/>
    <property type="match status" value="1"/>
</dbReference>
<evidence type="ECO:0000256" key="1">
    <source>
        <dbReference type="ARBA" id="ARBA00004496"/>
    </source>
</evidence>